<dbReference type="AlphaFoldDB" id="A0A8X6HVP0"/>
<evidence type="ECO:0000313" key="3">
    <source>
        <dbReference type="Proteomes" id="UP000887116"/>
    </source>
</evidence>
<sequence length="72" mass="8319">MIRLFFCLFRISPMTSGKTNGRVAFRIDHPVATDLYLCVTDNAEETSNYLFRYASCSNNFCWIRAVLENPCN</sequence>
<reference evidence="2" key="1">
    <citation type="submission" date="2020-07" db="EMBL/GenBank/DDBJ databases">
        <title>Multicomponent nature underlies the extraordinary mechanical properties of spider dragline silk.</title>
        <authorList>
            <person name="Kono N."/>
            <person name="Nakamura H."/>
            <person name="Mori M."/>
            <person name="Yoshida Y."/>
            <person name="Ohtoshi R."/>
            <person name="Malay A.D."/>
            <person name="Moran D.A.P."/>
            <person name="Tomita M."/>
            <person name="Numata K."/>
            <person name="Arakawa K."/>
        </authorList>
    </citation>
    <scope>NUCLEOTIDE SEQUENCE</scope>
</reference>
<feature type="chain" id="PRO_5036484375" description="Secreted protein" evidence="1">
    <location>
        <begin position="18"/>
        <end position="72"/>
    </location>
</feature>
<comment type="caution">
    <text evidence="2">The sequence shown here is derived from an EMBL/GenBank/DDBJ whole genome shotgun (WGS) entry which is preliminary data.</text>
</comment>
<name>A0A8X6HVP0_TRICU</name>
<organism evidence="2 3">
    <name type="scientific">Trichonephila clavata</name>
    <name type="common">Joro spider</name>
    <name type="synonym">Nephila clavata</name>
    <dbReference type="NCBI Taxonomy" id="2740835"/>
    <lineage>
        <taxon>Eukaryota</taxon>
        <taxon>Metazoa</taxon>
        <taxon>Ecdysozoa</taxon>
        <taxon>Arthropoda</taxon>
        <taxon>Chelicerata</taxon>
        <taxon>Arachnida</taxon>
        <taxon>Araneae</taxon>
        <taxon>Araneomorphae</taxon>
        <taxon>Entelegynae</taxon>
        <taxon>Araneoidea</taxon>
        <taxon>Nephilidae</taxon>
        <taxon>Trichonephila</taxon>
    </lineage>
</organism>
<proteinExistence type="predicted"/>
<dbReference type="Proteomes" id="UP000887116">
    <property type="component" value="Unassembled WGS sequence"/>
</dbReference>
<protein>
    <recommendedName>
        <fullName evidence="4">Secreted protein</fullName>
    </recommendedName>
</protein>
<dbReference type="EMBL" id="BMAO01010279">
    <property type="protein sequence ID" value="GFQ66105.1"/>
    <property type="molecule type" value="Genomic_DNA"/>
</dbReference>
<keyword evidence="3" id="KW-1185">Reference proteome</keyword>
<feature type="signal peptide" evidence="1">
    <location>
        <begin position="1"/>
        <end position="17"/>
    </location>
</feature>
<evidence type="ECO:0000313" key="2">
    <source>
        <dbReference type="EMBL" id="GFQ66105.1"/>
    </source>
</evidence>
<evidence type="ECO:0000256" key="1">
    <source>
        <dbReference type="SAM" id="SignalP"/>
    </source>
</evidence>
<gene>
    <name evidence="2" type="ORF">TNCT_100521</name>
</gene>
<accession>A0A8X6HVP0</accession>
<evidence type="ECO:0008006" key="4">
    <source>
        <dbReference type="Google" id="ProtNLM"/>
    </source>
</evidence>
<keyword evidence="1" id="KW-0732">Signal</keyword>